<evidence type="ECO:0000256" key="3">
    <source>
        <dbReference type="ARBA" id="ARBA00012944"/>
    </source>
</evidence>
<feature type="transmembrane region" description="Helical" evidence="16">
    <location>
        <begin position="286"/>
        <end position="306"/>
    </location>
</feature>
<proteinExistence type="inferred from homology"/>
<keyword evidence="13 16" id="KW-0496">Mitochondrion</keyword>
<evidence type="ECO:0000256" key="15">
    <source>
        <dbReference type="ARBA" id="ARBA00049551"/>
    </source>
</evidence>
<feature type="transmembrane region" description="Helical" evidence="16">
    <location>
        <begin position="227"/>
        <end position="248"/>
    </location>
</feature>
<gene>
    <name evidence="19" type="primary">nad4</name>
</gene>
<evidence type="ECO:0000256" key="8">
    <source>
        <dbReference type="ARBA" id="ARBA00022967"/>
    </source>
</evidence>
<evidence type="ECO:0000256" key="2">
    <source>
        <dbReference type="ARBA" id="ARBA00009025"/>
    </source>
</evidence>
<dbReference type="Pfam" id="PF00361">
    <property type="entry name" value="Proton_antipo_M"/>
    <property type="match status" value="1"/>
</dbReference>
<evidence type="ECO:0000256" key="7">
    <source>
        <dbReference type="ARBA" id="ARBA00022692"/>
    </source>
</evidence>
<evidence type="ECO:0000256" key="16">
    <source>
        <dbReference type="RuleBase" id="RU003297"/>
    </source>
</evidence>
<comment type="catalytic activity">
    <reaction evidence="15 16">
        <text>a ubiquinone + NADH + 5 H(+)(in) = a ubiquinol + NAD(+) + 4 H(+)(out)</text>
        <dbReference type="Rhea" id="RHEA:29091"/>
        <dbReference type="Rhea" id="RHEA-COMP:9565"/>
        <dbReference type="Rhea" id="RHEA-COMP:9566"/>
        <dbReference type="ChEBI" id="CHEBI:15378"/>
        <dbReference type="ChEBI" id="CHEBI:16389"/>
        <dbReference type="ChEBI" id="CHEBI:17976"/>
        <dbReference type="ChEBI" id="CHEBI:57540"/>
        <dbReference type="ChEBI" id="CHEBI:57945"/>
        <dbReference type="EC" id="7.1.1.2"/>
    </reaction>
</comment>
<geneLocation type="mitochondrion" evidence="19"/>
<dbReference type="EMBL" id="MK721546">
    <property type="protein sequence ID" value="QDO71906.1"/>
    <property type="molecule type" value="Genomic_DNA"/>
</dbReference>
<evidence type="ECO:0000256" key="12">
    <source>
        <dbReference type="ARBA" id="ARBA00023075"/>
    </source>
</evidence>
<keyword evidence="12 16" id="KW-0830">Ubiquinone</keyword>
<evidence type="ECO:0000256" key="14">
    <source>
        <dbReference type="ARBA" id="ARBA00023136"/>
    </source>
</evidence>
<feature type="transmembrane region" description="Helical" evidence="16">
    <location>
        <begin position="200"/>
        <end position="221"/>
    </location>
</feature>
<organism evidence="19">
    <name type="scientific">Lithophaga curta</name>
    <dbReference type="NCBI Taxonomy" id="2590090"/>
    <lineage>
        <taxon>Eukaryota</taxon>
        <taxon>Metazoa</taxon>
        <taxon>Spiralia</taxon>
        <taxon>Lophotrochozoa</taxon>
        <taxon>Mollusca</taxon>
        <taxon>Bivalvia</taxon>
        <taxon>Autobranchia</taxon>
        <taxon>Pteriomorphia</taxon>
        <taxon>Mytilida</taxon>
        <taxon>Mytiloidea</taxon>
        <taxon>Mytilidae</taxon>
        <taxon>Lithophaginae</taxon>
        <taxon>Lithophaga</taxon>
    </lineage>
</organism>
<feature type="transmembrane region" description="Helical" evidence="16">
    <location>
        <begin position="48"/>
        <end position="66"/>
    </location>
</feature>
<evidence type="ECO:0000256" key="6">
    <source>
        <dbReference type="ARBA" id="ARBA00022660"/>
    </source>
</evidence>
<keyword evidence="8" id="KW-1278">Translocase</keyword>
<dbReference type="GO" id="GO:0042773">
    <property type="term" value="P:ATP synthesis coupled electron transport"/>
    <property type="evidence" value="ECO:0007669"/>
    <property type="project" value="InterPro"/>
</dbReference>
<feature type="domain" description="NADH:quinone oxidoreductase/Mrp antiporter transmembrane" evidence="18">
    <location>
        <begin position="94"/>
        <end position="378"/>
    </location>
</feature>
<evidence type="ECO:0000256" key="4">
    <source>
        <dbReference type="ARBA" id="ARBA00021006"/>
    </source>
</evidence>
<feature type="transmembrane region" description="Helical" evidence="16">
    <location>
        <begin position="367"/>
        <end position="388"/>
    </location>
</feature>
<dbReference type="InterPro" id="IPR001750">
    <property type="entry name" value="ND/Mrp_TM"/>
</dbReference>
<keyword evidence="10 16" id="KW-1133">Transmembrane helix</keyword>
<keyword evidence="5 16" id="KW-0813">Transport</keyword>
<dbReference type="GO" id="GO:0015990">
    <property type="term" value="P:electron transport coupled proton transport"/>
    <property type="evidence" value="ECO:0007669"/>
    <property type="project" value="TreeGrafter"/>
</dbReference>
<dbReference type="GO" id="GO:0003954">
    <property type="term" value="F:NADH dehydrogenase activity"/>
    <property type="evidence" value="ECO:0007669"/>
    <property type="project" value="TreeGrafter"/>
</dbReference>
<evidence type="ECO:0000256" key="9">
    <source>
        <dbReference type="ARBA" id="ARBA00022982"/>
    </source>
</evidence>
<feature type="transmembrane region" description="Helical" evidence="16">
    <location>
        <begin position="169"/>
        <end position="193"/>
    </location>
</feature>
<feature type="transmembrane region" description="Helical" evidence="16">
    <location>
        <begin position="409"/>
        <end position="432"/>
    </location>
</feature>
<dbReference type="AlphaFoldDB" id="A0A516EZH1"/>
<dbReference type="PANTHER" id="PTHR43507:SF20">
    <property type="entry name" value="NADH-UBIQUINONE OXIDOREDUCTASE CHAIN 4"/>
    <property type="match status" value="1"/>
</dbReference>
<comment type="similarity">
    <text evidence="2 16">Belongs to the complex I subunit 4 family.</text>
</comment>
<dbReference type="GO" id="GO:0008137">
    <property type="term" value="F:NADH dehydrogenase (ubiquinone) activity"/>
    <property type="evidence" value="ECO:0007669"/>
    <property type="project" value="UniProtKB-UniRule"/>
</dbReference>
<evidence type="ECO:0000256" key="10">
    <source>
        <dbReference type="ARBA" id="ARBA00022989"/>
    </source>
</evidence>
<comment type="subcellular location">
    <subcellularLocation>
        <location evidence="1 16">Mitochondrion membrane</location>
        <topology evidence="1 16">Multi-pass membrane protein</topology>
    </subcellularLocation>
</comment>
<feature type="chain" id="PRO_5022106679" description="NADH-ubiquinone oxidoreductase chain 4" evidence="17">
    <location>
        <begin position="18"/>
        <end position="433"/>
    </location>
</feature>
<feature type="transmembrane region" description="Helical" evidence="16">
    <location>
        <begin position="73"/>
        <end position="92"/>
    </location>
</feature>
<dbReference type="GO" id="GO:0031966">
    <property type="term" value="C:mitochondrial membrane"/>
    <property type="evidence" value="ECO:0007669"/>
    <property type="project" value="UniProtKB-SubCell"/>
</dbReference>
<dbReference type="GO" id="GO:0048039">
    <property type="term" value="F:ubiquinone binding"/>
    <property type="evidence" value="ECO:0007669"/>
    <property type="project" value="TreeGrafter"/>
</dbReference>
<dbReference type="InterPro" id="IPR003918">
    <property type="entry name" value="NADH_UbQ_OxRdtase"/>
</dbReference>
<evidence type="ECO:0000256" key="5">
    <source>
        <dbReference type="ARBA" id="ARBA00022448"/>
    </source>
</evidence>
<keyword evidence="17" id="KW-0732">Signal</keyword>
<evidence type="ECO:0000259" key="18">
    <source>
        <dbReference type="Pfam" id="PF00361"/>
    </source>
</evidence>
<protein>
    <recommendedName>
        <fullName evidence="4 16">NADH-ubiquinone oxidoreductase chain 4</fullName>
        <ecNumber evidence="3 16">7.1.1.2</ecNumber>
    </recommendedName>
</protein>
<dbReference type="PRINTS" id="PR01437">
    <property type="entry name" value="NUOXDRDTASE4"/>
</dbReference>
<evidence type="ECO:0000256" key="11">
    <source>
        <dbReference type="ARBA" id="ARBA00023027"/>
    </source>
</evidence>
<reference evidence="19" key="1">
    <citation type="journal article" date="2019" name="Mol. Phylogenet. Evol.">
        <title>A mitochondrial genome phylogeny of Mytilidae (Bivalvia: Mytilida).</title>
        <authorList>
            <person name="Lee Y."/>
            <person name="Kwak H."/>
            <person name="Shin J."/>
            <person name="Kim S.C."/>
            <person name="Kim T."/>
            <person name="Park J.K."/>
        </authorList>
    </citation>
    <scope>NUCLEOTIDE SEQUENCE</scope>
</reference>
<feature type="transmembrane region" description="Helical" evidence="16">
    <location>
        <begin position="327"/>
        <end position="347"/>
    </location>
</feature>
<keyword evidence="14 16" id="KW-0472">Membrane</keyword>
<keyword evidence="9 16" id="KW-0249">Electron transport</keyword>
<feature type="signal peptide" evidence="17">
    <location>
        <begin position="1"/>
        <end position="17"/>
    </location>
</feature>
<evidence type="ECO:0000313" key="19">
    <source>
        <dbReference type="EMBL" id="QDO71906.1"/>
    </source>
</evidence>
<comment type="function">
    <text evidence="16">Core subunit of the mitochondrial membrane respiratory chain NADH dehydrogenase (Complex I) which catalyzes electron transfer from NADH through the respiratory chain, using ubiquinone as an electron acceptor. Essential for the catalytic activity and assembly of complex I.</text>
</comment>
<evidence type="ECO:0000256" key="1">
    <source>
        <dbReference type="ARBA" id="ARBA00004225"/>
    </source>
</evidence>
<keyword evidence="6 16" id="KW-0679">Respiratory chain</keyword>
<evidence type="ECO:0000256" key="17">
    <source>
        <dbReference type="SAM" id="SignalP"/>
    </source>
</evidence>
<sequence length="433" mass="46435">MLSIVVSLLLLATMSSGFPELCVVLCYVIGMSVQHGSYSLCNVSYVDGMSQVLIILSVYISLLMLVVSLGVEWVSVFVSCVIMICICLVIAFSAVNVFFFYSAFEGVLIPTMVLILGWGYQPERIQAVVYMVVYTVFGSLPFLYGMALVASEKNVIMWGGVWSAVSKSVVKGSLVYTLAFLTKLPVFPFYLWLPKAHVEAPLAGSMILAGLLLKLGGYGLVRLSGVIAYPMSASLSSFVAICGLYGGVLTSVMCLQQSDLKALVAFSSIGHMSLVFYGVISGYSWGFAGAVALMVGHGLCSSGMFVGVDAMYQSSGSRAMIMNKGFLVLNPVLSTFFFLVIIGNIPAPLSLNLFGEVLVFSVGASTGVYVVVILGLMSFLSGCFNFYLYGGTQHGKSSGVSVSRLESGFLTSMVLLCHWLPLNLLVFVFPWVV</sequence>
<keyword evidence="11 16" id="KW-0520">NAD</keyword>
<evidence type="ECO:0000256" key="13">
    <source>
        <dbReference type="ARBA" id="ARBA00023128"/>
    </source>
</evidence>
<dbReference type="PANTHER" id="PTHR43507">
    <property type="entry name" value="NADH-UBIQUINONE OXIDOREDUCTASE CHAIN 4"/>
    <property type="match status" value="1"/>
</dbReference>
<feature type="transmembrane region" description="Helical" evidence="16">
    <location>
        <begin position="127"/>
        <end position="149"/>
    </location>
</feature>
<dbReference type="EC" id="7.1.1.2" evidence="3 16"/>
<keyword evidence="7 16" id="KW-0812">Transmembrane</keyword>
<feature type="transmembrane region" description="Helical" evidence="16">
    <location>
        <begin position="260"/>
        <end position="280"/>
    </location>
</feature>
<name>A0A516EZH1_9BIVA</name>
<feature type="transmembrane region" description="Helical" evidence="16">
    <location>
        <begin position="98"/>
        <end position="120"/>
    </location>
</feature>
<accession>A0A516EZH1</accession>